<comment type="caution">
    <text evidence="2">The sequence shown here is derived from an EMBL/GenBank/DDBJ whole genome shotgun (WGS) entry which is preliminary data.</text>
</comment>
<dbReference type="OrthoDB" id="9810827at2"/>
<proteinExistence type="predicted"/>
<feature type="signal peptide" evidence="1">
    <location>
        <begin position="1"/>
        <end position="20"/>
    </location>
</feature>
<accession>A0A2S7T6Q7</accession>
<feature type="chain" id="PRO_5015454222" description="Polyketide cyclase" evidence="1">
    <location>
        <begin position="21"/>
        <end position="159"/>
    </location>
</feature>
<dbReference type="Proteomes" id="UP000239366">
    <property type="component" value="Unassembled WGS sequence"/>
</dbReference>
<dbReference type="Gene3D" id="3.30.530.20">
    <property type="match status" value="1"/>
</dbReference>
<evidence type="ECO:0000313" key="2">
    <source>
        <dbReference type="EMBL" id="PQJ15364.1"/>
    </source>
</evidence>
<dbReference type="RefSeq" id="WP_105001015.1">
    <property type="nucleotide sequence ID" value="NZ_MQVX01000001.1"/>
</dbReference>
<gene>
    <name evidence="2" type="ORF">BST99_06070</name>
</gene>
<dbReference type="SUPFAM" id="SSF55961">
    <property type="entry name" value="Bet v1-like"/>
    <property type="match status" value="1"/>
</dbReference>
<organism evidence="2 3">
    <name type="scientific">Aureicoccus marinus</name>
    <dbReference type="NCBI Taxonomy" id="754435"/>
    <lineage>
        <taxon>Bacteria</taxon>
        <taxon>Pseudomonadati</taxon>
        <taxon>Bacteroidota</taxon>
        <taxon>Flavobacteriia</taxon>
        <taxon>Flavobacteriales</taxon>
        <taxon>Flavobacteriaceae</taxon>
        <taxon>Aureicoccus</taxon>
    </lineage>
</organism>
<protein>
    <recommendedName>
        <fullName evidence="4">Polyketide cyclase</fullName>
    </recommendedName>
</protein>
<dbReference type="AlphaFoldDB" id="A0A2S7T6Q7"/>
<dbReference type="EMBL" id="MQVX01000001">
    <property type="protein sequence ID" value="PQJ15364.1"/>
    <property type="molecule type" value="Genomic_DNA"/>
</dbReference>
<evidence type="ECO:0000256" key="1">
    <source>
        <dbReference type="SAM" id="SignalP"/>
    </source>
</evidence>
<keyword evidence="1" id="KW-0732">Signal</keyword>
<name>A0A2S7T6Q7_9FLAO</name>
<evidence type="ECO:0000313" key="3">
    <source>
        <dbReference type="Proteomes" id="UP000239366"/>
    </source>
</evidence>
<keyword evidence="3" id="KW-1185">Reference proteome</keyword>
<dbReference type="InterPro" id="IPR023393">
    <property type="entry name" value="START-like_dom_sf"/>
</dbReference>
<evidence type="ECO:0008006" key="4">
    <source>
        <dbReference type="Google" id="ProtNLM"/>
    </source>
</evidence>
<reference evidence="3" key="1">
    <citation type="submission" date="2016-11" db="EMBL/GenBank/DDBJ databases">
        <title>Trade-off between light-utilization and light-protection in marine flavobacteria.</title>
        <authorList>
            <person name="Kumagai Y."/>
            <person name="Yoshizawa S."/>
            <person name="Kogure K."/>
        </authorList>
    </citation>
    <scope>NUCLEOTIDE SEQUENCE [LARGE SCALE GENOMIC DNA]</scope>
    <source>
        <strain evidence="3">SG-18</strain>
    </source>
</reference>
<sequence length="159" mass="17981">MKNVIAFLLFVAPVALFAQAGNGKSFSQSVRLSTNVEQAWNNLIDFKMFKEWDSGIVDVRCQEELSENLVCQAIAADGKVFEVEITEWVPGQSYTLRTKLSSGNLYIKRSLEGKEVATLNETVWFKGISRKTFEKYKGSNYDQTIVERINAFKGYMAAK</sequence>